<keyword evidence="4" id="KW-0238">DNA-binding</keyword>
<dbReference type="Gene3D" id="1.10.1740.10">
    <property type="match status" value="1"/>
</dbReference>
<evidence type="ECO:0000313" key="11">
    <source>
        <dbReference type="Proteomes" id="UP000582231"/>
    </source>
</evidence>
<dbReference type="InterPro" id="IPR027383">
    <property type="entry name" value="Znf_put"/>
</dbReference>
<dbReference type="GO" id="GO:0016987">
    <property type="term" value="F:sigma factor activity"/>
    <property type="evidence" value="ECO:0007669"/>
    <property type="project" value="UniProtKB-KW"/>
</dbReference>
<accession>A0A852RP16</accession>
<dbReference type="PANTHER" id="PTHR43133:SF8">
    <property type="entry name" value="RNA POLYMERASE SIGMA FACTOR HI_1459-RELATED"/>
    <property type="match status" value="1"/>
</dbReference>
<dbReference type="InterPro" id="IPR041916">
    <property type="entry name" value="Anti_sigma_zinc_sf"/>
</dbReference>
<comment type="caution">
    <text evidence="10">The sequence shown here is derived from an EMBL/GenBank/DDBJ whole genome shotgun (WGS) entry which is preliminary data.</text>
</comment>
<feature type="domain" description="Putative zinc-finger" evidence="9">
    <location>
        <begin position="193"/>
        <end position="227"/>
    </location>
</feature>
<dbReference type="InterPro" id="IPR013324">
    <property type="entry name" value="RNA_pol_sigma_r3/r4-like"/>
</dbReference>
<dbReference type="PANTHER" id="PTHR43133">
    <property type="entry name" value="RNA POLYMERASE ECF-TYPE SIGMA FACTO"/>
    <property type="match status" value="1"/>
</dbReference>
<evidence type="ECO:0000256" key="6">
    <source>
        <dbReference type="SAM" id="MobiDB-lite"/>
    </source>
</evidence>
<feature type="domain" description="RNA polymerase sigma factor 70 region 4 type 2" evidence="8">
    <location>
        <begin position="126"/>
        <end position="174"/>
    </location>
</feature>
<dbReference type="GO" id="GO:0006352">
    <property type="term" value="P:DNA-templated transcription initiation"/>
    <property type="evidence" value="ECO:0007669"/>
    <property type="project" value="InterPro"/>
</dbReference>
<evidence type="ECO:0000256" key="1">
    <source>
        <dbReference type="ARBA" id="ARBA00010641"/>
    </source>
</evidence>
<evidence type="ECO:0000259" key="8">
    <source>
        <dbReference type="Pfam" id="PF08281"/>
    </source>
</evidence>
<feature type="compositionally biased region" description="Pro residues" evidence="6">
    <location>
        <begin position="393"/>
        <end position="403"/>
    </location>
</feature>
<keyword evidence="3" id="KW-0731">Sigma factor</keyword>
<evidence type="ECO:0000313" key="10">
    <source>
        <dbReference type="EMBL" id="NYD32745.1"/>
    </source>
</evidence>
<dbReference type="InterPro" id="IPR036388">
    <property type="entry name" value="WH-like_DNA-bd_sf"/>
</dbReference>
<name>A0A852RP16_9ACTN</name>
<dbReference type="InterPro" id="IPR007627">
    <property type="entry name" value="RNA_pol_sigma70_r2"/>
</dbReference>
<feature type="compositionally biased region" description="Low complexity" evidence="6">
    <location>
        <begin position="337"/>
        <end position="347"/>
    </location>
</feature>
<evidence type="ECO:0000256" key="2">
    <source>
        <dbReference type="ARBA" id="ARBA00023015"/>
    </source>
</evidence>
<comment type="similarity">
    <text evidence="1">Belongs to the sigma-70 factor family. ECF subfamily.</text>
</comment>
<proteinExistence type="inferred from homology"/>
<evidence type="ECO:0000259" key="7">
    <source>
        <dbReference type="Pfam" id="PF04542"/>
    </source>
</evidence>
<gene>
    <name evidence="10" type="ORF">BJ958_004291</name>
</gene>
<organism evidence="10 11">
    <name type="scientific">Nocardioides kongjuensis</name>
    <dbReference type="NCBI Taxonomy" id="349522"/>
    <lineage>
        <taxon>Bacteria</taxon>
        <taxon>Bacillati</taxon>
        <taxon>Actinomycetota</taxon>
        <taxon>Actinomycetes</taxon>
        <taxon>Propionibacteriales</taxon>
        <taxon>Nocardioidaceae</taxon>
        <taxon>Nocardioides</taxon>
    </lineage>
</organism>
<reference evidence="10 11" key="1">
    <citation type="submission" date="2020-07" db="EMBL/GenBank/DDBJ databases">
        <title>Sequencing the genomes of 1000 actinobacteria strains.</title>
        <authorList>
            <person name="Klenk H.-P."/>
        </authorList>
    </citation>
    <scope>NUCLEOTIDE SEQUENCE [LARGE SCALE GENOMIC DNA]</scope>
    <source>
        <strain evidence="10 11">DSM 19082</strain>
    </source>
</reference>
<dbReference type="Gene3D" id="1.10.10.1320">
    <property type="entry name" value="Anti-sigma factor, zinc-finger domain"/>
    <property type="match status" value="1"/>
</dbReference>
<keyword evidence="11" id="KW-1185">Reference proteome</keyword>
<dbReference type="SUPFAM" id="SSF88659">
    <property type="entry name" value="Sigma3 and sigma4 domains of RNA polymerase sigma factors"/>
    <property type="match status" value="1"/>
</dbReference>
<dbReference type="Pfam" id="PF08281">
    <property type="entry name" value="Sigma70_r4_2"/>
    <property type="match status" value="1"/>
</dbReference>
<dbReference type="Gene3D" id="1.10.10.10">
    <property type="entry name" value="Winged helix-like DNA-binding domain superfamily/Winged helix DNA-binding domain"/>
    <property type="match status" value="1"/>
</dbReference>
<dbReference type="InterPro" id="IPR013325">
    <property type="entry name" value="RNA_pol_sigma_r2"/>
</dbReference>
<dbReference type="SUPFAM" id="SSF88946">
    <property type="entry name" value="Sigma2 domain of RNA polymerase sigma factors"/>
    <property type="match status" value="1"/>
</dbReference>
<feature type="compositionally biased region" description="Polar residues" evidence="6">
    <location>
        <begin position="507"/>
        <end position="518"/>
    </location>
</feature>
<feature type="compositionally biased region" description="Basic and acidic residues" evidence="6">
    <location>
        <begin position="299"/>
        <end position="315"/>
    </location>
</feature>
<sequence>MSNSARRHSGDDERLLEAARGGDDDAFSQLYEKYVGEARAYASKVAGDSQAQDLVNEAFSRVWTKVRAGGGPGPDSFLWYLLAAIRNLNVSQLRKTGRETLMEDVGALPGMQVDDLAEQYAERSTVAEAFRSMPSRWQEVLWASAVMGEPVEEIADRLGLKPNAVHALQFRAREGLRLAYLREHVAGTHDPGCERAAELMPRAVRGGLRRAQRTWLEEHLATCDRCRASLEDLGQLNNRLAAVLAPALLGMAVLPKSGHAAIKVAAWSSLKVTASVAAASVIAGSTLWIGRPVFDNEGSDERPVSAAEQHHEDGARLPFAPVVPGSAGPSKAKKAKVVGASGERQPQARPPAEPRVNQGTQAKPVNKRLATPTAPSPGSSKTPPAPTASAPPVDVPPVDPVPDPRIASLSATSWWRQQRVESHVDVLALAEGEPATLVMTFTNVQWFSPDLRDAPGWTCHVVRFEPNRLAEVRCSASENSGSGAIGLDLGWAPNTSQVDINTELQVSSTVDADPSNNARSDRLDLP</sequence>
<dbReference type="RefSeq" id="WP_179728882.1">
    <property type="nucleotide sequence ID" value="NZ_BAABEF010000001.1"/>
</dbReference>
<dbReference type="EMBL" id="JACCBF010000001">
    <property type="protein sequence ID" value="NYD32745.1"/>
    <property type="molecule type" value="Genomic_DNA"/>
</dbReference>
<dbReference type="GO" id="GO:0003677">
    <property type="term" value="F:DNA binding"/>
    <property type="evidence" value="ECO:0007669"/>
    <property type="project" value="UniProtKB-KW"/>
</dbReference>
<dbReference type="Pfam" id="PF13490">
    <property type="entry name" value="zf-HC2"/>
    <property type="match status" value="1"/>
</dbReference>
<evidence type="ECO:0000256" key="4">
    <source>
        <dbReference type="ARBA" id="ARBA00023125"/>
    </source>
</evidence>
<feature type="domain" description="RNA polymerase sigma-70 region 2" evidence="7">
    <location>
        <begin position="30"/>
        <end position="98"/>
    </location>
</feature>
<feature type="region of interest" description="Disordered" evidence="6">
    <location>
        <begin position="507"/>
        <end position="526"/>
    </location>
</feature>
<protein>
    <submittedName>
        <fullName evidence="10">RNA polymerase sigma factor (Sigma-70 family)</fullName>
    </submittedName>
</protein>
<evidence type="ECO:0000256" key="5">
    <source>
        <dbReference type="ARBA" id="ARBA00023163"/>
    </source>
</evidence>
<evidence type="ECO:0000259" key="9">
    <source>
        <dbReference type="Pfam" id="PF13490"/>
    </source>
</evidence>
<dbReference type="InterPro" id="IPR014284">
    <property type="entry name" value="RNA_pol_sigma-70_dom"/>
</dbReference>
<dbReference type="Pfam" id="PF04542">
    <property type="entry name" value="Sigma70_r2"/>
    <property type="match status" value="1"/>
</dbReference>
<evidence type="ECO:0000256" key="3">
    <source>
        <dbReference type="ARBA" id="ARBA00023082"/>
    </source>
</evidence>
<feature type="region of interest" description="Disordered" evidence="6">
    <location>
        <begin position="297"/>
        <end position="404"/>
    </location>
</feature>
<dbReference type="Proteomes" id="UP000582231">
    <property type="component" value="Unassembled WGS sequence"/>
</dbReference>
<feature type="compositionally biased region" description="Low complexity" evidence="6">
    <location>
        <begin position="371"/>
        <end position="392"/>
    </location>
</feature>
<dbReference type="InterPro" id="IPR039425">
    <property type="entry name" value="RNA_pol_sigma-70-like"/>
</dbReference>
<dbReference type="AlphaFoldDB" id="A0A852RP16"/>
<dbReference type="InterPro" id="IPR013249">
    <property type="entry name" value="RNA_pol_sigma70_r4_t2"/>
</dbReference>
<dbReference type="NCBIfam" id="TIGR02937">
    <property type="entry name" value="sigma70-ECF"/>
    <property type="match status" value="1"/>
</dbReference>
<keyword evidence="2" id="KW-0805">Transcription regulation</keyword>
<keyword evidence="5" id="KW-0804">Transcription</keyword>